<feature type="transmembrane region" description="Helical" evidence="1">
    <location>
        <begin position="55"/>
        <end position="76"/>
    </location>
</feature>
<gene>
    <name evidence="2" type="ORF">CJ301_00435</name>
</gene>
<keyword evidence="3" id="KW-1185">Reference proteome</keyword>
<keyword evidence="1" id="KW-1133">Transmembrane helix</keyword>
<keyword evidence="1" id="KW-0812">Transmembrane</keyword>
<evidence type="ECO:0000313" key="3">
    <source>
        <dbReference type="Proteomes" id="UP000221860"/>
    </source>
</evidence>
<name>A0A2G1MJW9_9RHOB</name>
<dbReference type="EMBL" id="NQWH01000003">
    <property type="protein sequence ID" value="PHP28994.1"/>
    <property type="molecule type" value="Genomic_DNA"/>
</dbReference>
<accession>A0A2G1MJW9</accession>
<sequence length="234" mass="25014">MIELPWGLGRLDRRVLFPLIALDLLLLVIGVGYGVAVAFDPSVHWPPALRFDHDWGLAEMLNYVKWLVAAGALALAWRREDALLAAAMAATLLVAVADDAGRLHEQGSIALALATGLVERHGTIAFQICELVIWAGLGLLCAVPLGIGWRRADAGLRRRAMGTGLFFAGIALCAMGMDTLHTLVGFYWPDRPLLSGAFMIAEGGGENLFLSLLTAQAVGSFGRPRPSAPEPARP</sequence>
<evidence type="ECO:0000313" key="2">
    <source>
        <dbReference type="EMBL" id="PHP28994.1"/>
    </source>
</evidence>
<proteinExistence type="predicted"/>
<feature type="transmembrane region" description="Helical" evidence="1">
    <location>
        <begin position="165"/>
        <end position="188"/>
    </location>
</feature>
<evidence type="ECO:0000256" key="1">
    <source>
        <dbReference type="SAM" id="Phobius"/>
    </source>
</evidence>
<feature type="transmembrane region" description="Helical" evidence="1">
    <location>
        <begin position="124"/>
        <end position="145"/>
    </location>
</feature>
<organism evidence="2 3">
    <name type="scientific">Limimaricola cinnabarinus</name>
    <dbReference type="NCBI Taxonomy" id="1125964"/>
    <lineage>
        <taxon>Bacteria</taxon>
        <taxon>Pseudomonadati</taxon>
        <taxon>Pseudomonadota</taxon>
        <taxon>Alphaproteobacteria</taxon>
        <taxon>Rhodobacterales</taxon>
        <taxon>Paracoccaceae</taxon>
        <taxon>Limimaricola</taxon>
    </lineage>
</organism>
<dbReference type="OrthoDB" id="7850915at2"/>
<protein>
    <recommendedName>
        <fullName evidence="4">DUF998 domain-containing protein</fullName>
    </recommendedName>
</protein>
<dbReference type="RefSeq" id="WP_099273114.1">
    <property type="nucleotide sequence ID" value="NZ_KZ304951.1"/>
</dbReference>
<keyword evidence="1" id="KW-0472">Membrane</keyword>
<reference evidence="2 3" key="1">
    <citation type="submission" date="2017-08" db="EMBL/GenBank/DDBJ databases">
        <title>Draft Genome Sequence of Loktanella cinnabarina Strain XM1, Isolated from Coastal Surface Water.</title>
        <authorList>
            <person name="Ma R."/>
            <person name="Wang J."/>
            <person name="Wang Q."/>
            <person name="Ma Z."/>
            <person name="Li J."/>
            <person name="Chen L."/>
        </authorList>
    </citation>
    <scope>NUCLEOTIDE SEQUENCE [LARGE SCALE GENOMIC DNA]</scope>
    <source>
        <strain evidence="2 3">XM1</strain>
    </source>
</reference>
<feature type="transmembrane region" description="Helical" evidence="1">
    <location>
        <begin position="83"/>
        <end position="104"/>
    </location>
</feature>
<dbReference type="Proteomes" id="UP000221860">
    <property type="component" value="Unassembled WGS sequence"/>
</dbReference>
<comment type="caution">
    <text evidence="2">The sequence shown here is derived from an EMBL/GenBank/DDBJ whole genome shotgun (WGS) entry which is preliminary data.</text>
</comment>
<evidence type="ECO:0008006" key="4">
    <source>
        <dbReference type="Google" id="ProtNLM"/>
    </source>
</evidence>
<feature type="transmembrane region" description="Helical" evidence="1">
    <location>
        <begin position="15"/>
        <end position="35"/>
    </location>
</feature>
<dbReference type="AlphaFoldDB" id="A0A2G1MJW9"/>